<dbReference type="SUPFAM" id="SSF52402">
    <property type="entry name" value="Adenine nucleotide alpha hydrolases-like"/>
    <property type="match status" value="1"/>
</dbReference>
<dbReference type="GO" id="GO:0004066">
    <property type="term" value="F:asparagine synthase (glutamine-hydrolyzing) activity"/>
    <property type="evidence" value="ECO:0007669"/>
    <property type="project" value="InterPro"/>
</dbReference>
<proteinExistence type="predicted"/>
<dbReference type="Pfam" id="PF00733">
    <property type="entry name" value="Asn_synthase"/>
    <property type="match status" value="1"/>
</dbReference>
<dbReference type="GO" id="GO:0006529">
    <property type="term" value="P:asparagine biosynthetic process"/>
    <property type="evidence" value="ECO:0007669"/>
    <property type="project" value="InterPro"/>
</dbReference>
<dbReference type="Pfam" id="PF13537">
    <property type="entry name" value="GATase_7"/>
    <property type="match status" value="1"/>
</dbReference>
<dbReference type="PANTHER" id="PTHR11772:SF2">
    <property type="entry name" value="ASPARAGINE SYNTHETASE [GLUTAMINE-HYDROLYZING]"/>
    <property type="match status" value="1"/>
</dbReference>
<dbReference type="GO" id="GO:0005829">
    <property type="term" value="C:cytosol"/>
    <property type="evidence" value="ECO:0007669"/>
    <property type="project" value="TreeGrafter"/>
</dbReference>
<keyword evidence="3" id="KW-0067">ATP-binding</keyword>
<dbReference type="InterPro" id="IPR029055">
    <property type="entry name" value="Ntn_hydrolases_N"/>
</dbReference>
<dbReference type="CDD" id="cd01991">
    <property type="entry name" value="Asn_synthase_B_C"/>
    <property type="match status" value="1"/>
</dbReference>
<dbReference type="STRING" id="1903181.BTN85_0465"/>
<dbReference type="PROSITE" id="PS51278">
    <property type="entry name" value="GATASE_TYPE_2"/>
    <property type="match status" value="1"/>
</dbReference>
<dbReference type="InterPro" id="IPR014729">
    <property type="entry name" value="Rossmann-like_a/b/a_fold"/>
</dbReference>
<gene>
    <name evidence="5" type="ORF">BTN85_0465</name>
</gene>
<dbReference type="GO" id="GO:0005524">
    <property type="term" value="F:ATP binding"/>
    <property type="evidence" value="ECO:0007669"/>
    <property type="project" value="UniProtKB-KW"/>
</dbReference>
<dbReference type="InterPro" id="IPR017932">
    <property type="entry name" value="GATase_2_dom"/>
</dbReference>
<keyword evidence="1" id="KW-0436">Ligase</keyword>
<reference evidence="5" key="1">
    <citation type="submission" date="2016-12" db="EMBL/GenBank/DDBJ databases">
        <title>Discovery of methanogenic haloarchaea.</title>
        <authorList>
            <person name="Sorokin D.Y."/>
            <person name="Makarova K.S."/>
            <person name="Abbas B."/>
            <person name="Ferrer M."/>
            <person name="Golyshin P.N."/>
        </authorList>
    </citation>
    <scope>NUCLEOTIDE SEQUENCE [LARGE SCALE GENOMIC DNA]</scope>
    <source>
        <strain evidence="5">HMET1</strain>
    </source>
</reference>
<protein>
    <submittedName>
        <fullName evidence="5">Asparagine synthase (Glutamine-hydrolyzing)</fullName>
    </submittedName>
</protein>
<evidence type="ECO:0000313" key="5">
    <source>
        <dbReference type="EMBL" id="OKY77987.1"/>
    </source>
</evidence>
<organism evidence="5 6">
    <name type="scientific">Methanohalarchaeum thermophilum</name>
    <dbReference type="NCBI Taxonomy" id="1903181"/>
    <lineage>
        <taxon>Archaea</taxon>
        <taxon>Methanobacteriati</taxon>
        <taxon>Methanobacteriota</taxon>
        <taxon>Methanonatronarchaeia</taxon>
        <taxon>Methanonatronarchaeales</taxon>
        <taxon>Methanonatronarchaeaceae</taxon>
        <taxon>Candidatus Methanohalarchaeum</taxon>
    </lineage>
</organism>
<keyword evidence="6" id="KW-1185">Reference proteome</keyword>
<keyword evidence="2" id="KW-0547">Nucleotide-binding</keyword>
<accession>A0A1Q6DUH2</accession>
<dbReference type="Gene3D" id="3.60.20.10">
    <property type="entry name" value="Glutamine Phosphoribosylpyrophosphate, subunit 1, domain 1"/>
    <property type="match status" value="1"/>
</dbReference>
<sequence length="470" mass="54089">MGHIFGVLGEDRKDYFKAIKQLNNRNSKTKAIRDQDRKISLGINKIGLKNYLEELEEYKSKRYIFNGQLYSKELSRDKAPIIGIDQANTGLDQIDELFSNDSVFSFCYNEENKVYLARDYVGVNPLFYGRDQGSLIFSSNKSSLLKSDLKPIKSIDPGSVYEFDLENLDLQKKQIEKIEAKCNEKNNISIEEISKEILDILDRSIRSRIEKLDEVAIAFSGGIDSSLVAKLADKYTKVNLFTVGMKDSPDFKWSKMVSKELDLEHNIIELTTEKIEEFIQPTIDSIGSANRLDIGVGLPFYILSKNLEERGYDSMVSGQGSDELFGGYDKYKRSDNSKRLMANDIKNMAERNLERDKNVCLSNNIHHLTPFVTKSMIELSLSLPVDLKIGEREKEILRLSAEKILPEKVVRESKRSLQYSSRIDREIDRIARENGFKRRIGHHVDKYLRKKAKDVFNEEVLNEVARKFED</sequence>
<name>A0A1Q6DUH2_METT1</name>
<dbReference type="PANTHER" id="PTHR11772">
    <property type="entry name" value="ASPARAGINE SYNTHETASE"/>
    <property type="match status" value="1"/>
</dbReference>
<comment type="caution">
    <text evidence="5">The sequence shown here is derived from an EMBL/GenBank/DDBJ whole genome shotgun (WGS) entry which is preliminary data.</text>
</comment>
<dbReference type="Gene3D" id="3.40.50.620">
    <property type="entry name" value="HUPs"/>
    <property type="match status" value="1"/>
</dbReference>
<dbReference type="InterPro" id="IPR001962">
    <property type="entry name" value="Asn_synthase"/>
</dbReference>
<dbReference type="FunCoup" id="A0A1Q6DUH2">
    <property type="interactions" value="152"/>
</dbReference>
<dbReference type="InParanoid" id="A0A1Q6DUH2"/>
<dbReference type="AlphaFoldDB" id="A0A1Q6DUH2"/>
<evidence type="ECO:0000256" key="3">
    <source>
        <dbReference type="ARBA" id="ARBA00022840"/>
    </source>
</evidence>
<dbReference type="Proteomes" id="UP000185744">
    <property type="component" value="Unassembled WGS sequence"/>
</dbReference>
<evidence type="ECO:0000313" key="6">
    <source>
        <dbReference type="Proteomes" id="UP000185744"/>
    </source>
</evidence>
<evidence type="ECO:0000259" key="4">
    <source>
        <dbReference type="PROSITE" id="PS51278"/>
    </source>
</evidence>
<dbReference type="SUPFAM" id="SSF56235">
    <property type="entry name" value="N-terminal nucleophile aminohydrolases (Ntn hydrolases)"/>
    <property type="match status" value="1"/>
</dbReference>
<dbReference type="EMBL" id="MSDW01000001">
    <property type="protein sequence ID" value="OKY77987.1"/>
    <property type="molecule type" value="Genomic_DNA"/>
</dbReference>
<evidence type="ECO:0000256" key="2">
    <source>
        <dbReference type="ARBA" id="ARBA00022741"/>
    </source>
</evidence>
<feature type="domain" description="Glutamine amidotransferase type-2" evidence="4">
    <location>
        <begin position="2"/>
        <end position="166"/>
    </location>
</feature>
<evidence type="ECO:0000256" key="1">
    <source>
        <dbReference type="ARBA" id="ARBA00022598"/>
    </source>
</evidence>
<dbReference type="InterPro" id="IPR050795">
    <property type="entry name" value="Asn_Synthetase"/>
</dbReference>